<reference evidence="4" key="1">
    <citation type="journal article" date="2019" name="Int. J. Syst. Evol. Microbiol.">
        <title>The Global Catalogue of Microorganisms (GCM) 10K type strain sequencing project: providing services to taxonomists for standard genome sequencing and annotation.</title>
        <authorList>
            <consortium name="The Broad Institute Genomics Platform"/>
            <consortium name="The Broad Institute Genome Sequencing Center for Infectious Disease"/>
            <person name="Wu L."/>
            <person name="Ma J."/>
        </authorList>
    </citation>
    <scope>NUCLEOTIDE SEQUENCE [LARGE SCALE GENOMIC DNA]</scope>
    <source>
        <strain evidence="4">CGMCC 4.1721</strain>
    </source>
</reference>
<dbReference type="PANTHER" id="PTHR44068:SF11">
    <property type="entry name" value="GERANYL DIPHOSPHATE 2-C-METHYLTRANSFERASE"/>
    <property type="match status" value="1"/>
</dbReference>
<keyword evidence="3" id="KW-0489">Methyltransferase</keyword>
<dbReference type="Proteomes" id="UP001596208">
    <property type="component" value="Unassembled WGS sequence"/>
</dbReference>
<dbReference type="GO" id="GO:0032259">
    <property type="term" value="P:methylation"/>
    <property type="evidence" value="ECO:0007669"/>
    <property type="project" value="UniProtKB-KW"/>
</dbReference>
<dbReference type="CDD" id="cd02440">
    <property type="entry name" value="AdoMet_MTases"/>
    <property type="match status" value="1"/>
</dbReference>
<evidence type="ECO:0000256" key="1">
    <source>
        <dbReference type="ARBA" id="ARBA00022679"/>
    </source>
</evidence>
<dbReference type="EMBL" id="JBHSKI010000011">
    <property type="protein sequence ID" value="MFC5173688.1"/>
    <property type="molecule type" value="Genomic_DNA"/>
</dbReference>
<protein>
    <submittedName>
        <fullName evidence="3">SAM-dependent methyltransferase</fullName>
        <ecNumber evidence="3">2.1.1.-</ecNumber>
    </submittedName>
</protein>
<gene>
    <name evidence="3" type="ORF">ACFPRK_24270</name>
</gene>
<comment type="caution">
    <text evidence="3">The sequence shown here is derived from an EMBL/GenBank/DDBJ whole genome shotgun (WGS) entry which is preliminary data.</text>
</comment>
<dbReference type="Pfam" id="PF08241">
    <property type="entry name" value="Methyltransf_11"/>
    <property type="match status" value="1"/>
</dbReference>
<feature type="domain" description="Methyltransferase type 11" evidence="2">
    <location>
        <begin position="81"/>
        <end position="179"/>
    </location>
</feature>
<dbReference type="SUPFAM" id="SSF53335">
    <property type="entry name" value="S-adenosyl-L-methionine-dependent methyltransferases"/>
    <property type="match status" value="1"/>
</dbReference>
<keyword evidence="4" id="KW-1185">Reference proteome</keyword>
<evidence type="ECO:0000313" key="3">
    <source>
        <dbReference type="EMBL" id="MFC5173688.1"/>
    </source>
</evidence>
<accession>A0ABW0B8Z4</accession>
<evidence type="ECO:0000313" key="4">
    <source>
        <dbReference type="Proteomes" id="UP001596208"/>
    </source>
</evidence>
<dbReference type="RefSeq" id="WP_031095328.1">
    <property type="nucleotide sequence ID" value="NZ_JBFADZ010000036.1"/>
</dbReference>
<proteinExistence type="predicted"/>
<sequence length="297" mass="33744">MLEAAKQFGKLIQMISTGDPVKRTRRLYQFMPPSFEFVDRTTTYCNFGYWNDGCVSLDEAAEELATRLGDAAGIEAGDTVLDLGFGYGDQDFSWVRNRQPKKIHGLNITPHQIEAAQARAKAEGLEDRLEFQQGSATDIPFPDNTFDKVVALESAFHFYPRSAFFEEAFRVLRPGGVLAVADVLPTHDAVVRKELKSRALSWILLSYDEENWYTSGVYADKLAKAGFEENRVDSIRDRVWEQYRTFMVNKIESPGYKNLVTPTQYKGISQNWSDQELLKKELDTIDYVIAVARKPAI</sequence>
<name>A0ABW0B8Z4_9ACTN</name>
<evidence type="ECO:0000259" key="2">
    <source>
        <dbReference type="Pfam" id="PF08241"/>
    </source>
</evidence>
<dbReference type="EC" id="2.1.1.-" evidence="3"/>
<dbReference type="InterPro" id="IPR029063">
    <property type="entry name" value="SAM-dependent_MTases_sf"/>
</dbReference>
<dbReference type="InterPro" id="IPR013216">
    <property type="entry name" value="Methyltransf_11"/>
</dbReference>
<dbReference type="GO" id="GO:0008168">
    <property type="term" value="F:methyltransferase activity"/>
    <property type="evidence" value="ECO:0007669"/>
    <property type="project" value="UniProtKB-KW"/>
</dbReference>
<keyword evidence="1 3" id="KW-0808">Transferase</keyword>
<organism evidence="3 4">
    <name type="scientific">Streptomyces mutomycini</name>
    <dbReference type="NCBI Taxonomy" id="284036"/>
    <lineage>
        <taxon>Bacteria</taxon>
        <taxon>Bacillati</taxon>
        <taxon>Actinomycetota</taxon>
        <taxon>Actinomycetes</taxon>
        <taxon>Kitasatosporales</taxon>
        <taxon>Streptomycetaceae</taxon>
        <taxon>Streptomyces</taxon>
    </lineage>
</organism>
<dbReference type="Gene3D" id="3.40.50.150">
    <property type="entry name" value="Vaccinia Virus protein VP39"/>
    <property type="match status" value="1"/>
</dbReference>
<dbReference type="PANTHER" id="PTHR44068">
    <property type="entry name" value="ZGC:194242"/>
    <property type="match status" value="1"/>
</dbReference>
<dbReference type="InterPro" id="IPR050447">
    <property type="entry name" value="Erg6_SMT_methyltransf"/>
</dbReference>